<dbReference type="AlphaFoldDB" id="A0A3N9WN90"/>
<gene>
    <name evidence="1" type="ORF">DLJ59_15900</name>
</gene>
<organism evidence="1 2">
    <name type="scientific">Micromonospora inaquosa</name>
    <dbReference type="NCBI Taxonomy" id="2203716"/>
    <lineage>
        <taxon>Bacteria</taxon>
        <taxon>Bacillati</taxon>
        <taxon>Actinomycetota</taxon>
        <taxon>Actinomycetes</taxon>
        <taxon>Micromonosporales</taxon>
        <taxon>Micromonosporaceae</taxon>
        <taxon>Micromonospora</taxon>
    </lineage>
</organism>
<protein>
    <submittedName>
        <fullName evidence="1">Uncharacterized protein</fullName>
    </submittedName>
</protein>
<comment type="caution">
    <text evidence="1">The sequence shown here is derived from an EMBL/GenBank/DDBJ whole genome shotgun (WGS) entry which is preliminary data.</text>
</comment>
<dbReference type="EMBL" id="QGSZ01000210">
    <property type="protein sequence ID" value="RQX02274.1"/>
    <property type="molecule type" value="Genomic_DNA"/>
</dbReference>
<evidence type="ECO:0000313" key="1">
    <source>
        <dbReference type="EMBL" id="RQX02274.1"/>
    </source>
</evidence>
<proteinExistence type="predicted"/>
<sequence length="77" mass="8547">MHRVLARITRLLQQHDTTIPPATQPPAALATLRDRVEARSTPPSEPNRRVNLRQRVCGSNGVSGLTCRALCLVRRVP</sequence>
<reference evidence="1 2" key="1">
    <citation type="submission" date="2018-05" db="EMBL/GenBank/DDBJ databases">
        <title>Micromonospora from Atacama Desert.</title>
        <authorList>
            <person name="Carro L."/>
            <person name="Goodfellow M."/>
            <person name="Klenk H.-P."/>
        </authorList>
    </citation>
    <scope>NUCLEOTIDE SEQUENCE [LARGE SCALE GENOMIC DNA]</scope>
    <source>
        <strain evidence="1 2">LB39</strain>
    </source>
</reference>
<accession>A0A3N9WN90</accession>
<dbReference type="Proteomes" id="UP000282312">
    <property type="component" value="Unassembled WGS sequence"/>
</dbReference>
<keyword evidence="2" id="KW-1185">Reference proteome</keyword>
<evidence type="ECO:0000313" key="2">
    <source>
        <dbReference type="Proteomes" id="UP000282312"/>
    </source>
</evidence>
<name>A0A3N9WN90_9ACTN</name>